<dbReference type="OrthoDB" id="4984803at2759"/>
<dbReference type="Pfam" id="PF13472">
    <property type="entry name" value="Lipase_GDSL_2"/>
    <property type="match status" value="1"/>
</dbReference>
<protein>
    <recommendedName>
        <fullName evidence="1">SGNH hydrolase-type esterase domain-containing protein</fullName>
    </recommendedName>
</protein>
<evidence type="ECO:0000259" key="1">
    <source>
        <dbReference type="Pfam" id="PF13472"/>
    </source>
</evidence>
<evidence type="ECO:0000313" key="2">
    <source>
        <dbReference type="EMBL" id="RGP77614.1"/>
    </source>
</evidence>
<reference evidence="2 3" key="1">
    <citation type="journal article" date="2018" name="PLoS Pathog.">
        <title>Evolution of structural diversity of trichothecenes, a family of toxins produced by plant pathogenic and entomopathogenic fungi.</title>
        <authorList>
            <person name="Proctor R.H."/>
            <person name="McCormick S.P."/>
            <person name="Kim H.S."/>
            <person name="Cardoza R.E."/>
            <person name="Stanley A.M."/>
            <person name="Lindo L."/>
            <person name="Kelly A."/>
            <person name="Brown D.W."/>
            <person name="Lee T."/>
            <person name="Vaughan M.M."/>
            <person name="Alexander N.J."/>
            <person name="Busman M."/>
            <person name="Gutierrez S."/>
        </authorList>
    </citation>
    <scope>NUCLEOTIDE SEQUENCE [LARGE SCALE GENOMIC DNA]</scope>
    <source>
        <strain evidence="2 3">NRRL 20695</strain>
    </source>
</reference>
<dbReference type="EMBL" id="PXOG01000089">
    <property type="protein sequence ID" value="RGP77614.1"/>
    <property type="molecule type" value="Genomic_DNA"/>
</dbReference>
<comment type="caution">
    <text evidence="2">The sequence shown here is derived from an EMBL/GenBank/DDBJ whole genome shotgun (WGS) entry which is preliminary data.</text>
</comment>
<name>A0A395SYP8_9HYPO</name>
<dbReference type="STRING" id="694270.A0A395SYP8"/>
<proteinExistence type="predicted"/>
<dbReference type="InterPro" id="IPR013830">
    <property type="entry name" value="SGNH_hydro"/>
</dbReference>
<sequence length="203" mass="23037">MSEKSYSGFDDAFILRRIISRPPGKCTIALLGSSLFGRFKCCASEGLYFEENSGVLNLGCNLGGDRIRNVQRYLDKGLLGSLKHHQPNLRLMYIQMGDTDLTETGLRKSDAQAYARVVKSIRDELPDVKIVITAFFVQRGYSNAVIEEANQMLRDIADENGDAVSFLPFAHDQTCLMSDDRIHPNNTGYRRWYDLLQDDMKKR</sequence>
<evidence type="ECO:0000313" key="3">
    <source>
        <dbReference type="Proteomes" id="UP000266234"/>
    </source>
</evidence>
<keyword evidence="3" id="KW-1185">Reference proteome</keyword>
<dbReference type="Proteomes" id="UP000266234">
    <property type="component" value="Unassembled WGS sequence"/>
</dbReference>
<dbReference type="AlphaFoldDB" id="A0A395SYP8"/>
<organism evidence="2 3">
    <name type="scientific">Fusarium longipes</name>
    <dbReference type="NCBI Taxonomy" id="694270"/>
    <lineage>
        <taxon>Eukaryota</taxon>
        <taxon>Fungi</taxon>
        <taxon>Dikarya</taxon>
        <taxon>Ascomycota</taxon>
        <taxon>Pezizomycotina</taxon>
        <taxon>Sordariomycetes</taxon>
        <taxon>Hypocreomycetidae</taxon>
        <taxon>Hypocreales</taxon>
        <taxon>Nectriaceae</taxon>
        <taxon>Fusarium</taxon>
    </lineage>
</organism>
<gene>
    <name evidence="2" type="ORF">FLONG3_4187</name>
</gene>
<feature type="domain" description="SGNH hydrolase-type esterase" evidence="1">
    <location>
        <begin position="55"/>
        <end position="191"/>
    </location>
</feature>
<dbReference type="InterPro" id="IPR036514">
    <property type="entry name" value="SGNH_hydro_sf"/>
</dbReference>
<dbReference type="SUPFAM" id="SSF52266">
    <property type="entry name" value="SGNH hydrolase"/>
    <property type="match status" value="1"/>
</dbReference>
<dbReference type="Gene3D" id="3.40.50.1110">
    <property type="entry name" value="SGNH hydrolase"/>
    <property type="match status" value="1"/>
</dbReference>
<accession>A0A395SYP8</accession>